<evidence type="ECO:0000256" key="1">
    <source>
        <dbReference type="SAM" id="MobiDB-lite"/>
    </source>
</evidence>
<sequence>MSQYVSAPSSVDFSPIPHRSMPLQTTFTLQASSSPLTVSPSASPSFASSLVGSPISDGVSTLPAFELPQMSRQSLSTSAPTLPASQHSNAVAGPSNPSTSTAPSSSSSLPPNAEALAALEQLDAYQSLGIPVPVVLTISDTSGATLKSRSKHKAAQN</sequence>
<dbReference type="InParanoid" id="A0A067P5G1"/>
<evidence type="ECO:0000313" key="2">
    <source>
        <dbReference type="EMBL" id="KDQ49075.1"/>
    </source>
</evidence>
<dbReference type="AlphaFoldDB" id="A0A067P5G1"/>
<feature type="compositionally biased region" description="Low complexity" evidence="1">
    <location>
        <begin position="94"/>
        <end position="112"/>
    </location>
</feature>
<evidence type="ECO:0000313" key="3">
    <source>
        <dbReference type="Proteomes" id="UP000027265"/>
    </source>
</evidence>
<dbReference type="HOGENOM" id="CLU_1678160_0_0_1"/>
<proteinExistence type="predicted"/>
<feature type="region of interest" description="Disordered" evidence="1">
    <location>
        <begin position="71"/>
        <end position="112"/>
    </location>
</feature>
<protein>
    <submittedName>
        <fullName evidence="2">Uncharacterized protein</fullName>
    </submittedName>
</protein>
<gene>
    <name evidence="2" type="ORF">JAAARDRAFT_201161</name>
</gene>
<reference evidence="3" key="1">
    <citation type="journal article" date="2014" name="Proc. Natl. Acad. Sci. U.S.A.">
        <title>Extensive sampling of basidiomycete genomes demonstrates inadequacy of the white-rot/brown-rot paradigm for wood decay fungi.</title>
        <authorList>
            <person name="Riley R."/>
            <person name="Salamov A.A."/>
            <person name="Brown D.W."/>
            <person name="Nagy L.G."/>
            <person name="Floudas D."/>
            <person name="Held B.W."/>
            <person name="Levasseur A."/>
            <person name="Lombard V."/>
            <person name="Morin E."/>
            <person name="Otillar R."/>
            <person name="Lindquist E.A."/>
            <person name="Sun H."/>
            <person name="LaButti K.M."/>
            <person name="Schmutz J."/>
            <person name="Jabbour D."/>
            <person name="Luo H."/>
            <person name="Baker S.E."/>
            <person name="Pisabarro A.G."/>
            <person name="Walton J.D."/>
            <person name="Blanchette R.A."/>
            <person name="Henrissat B."/>
            <person name="Martin F."/>
            <person name="Cullen D."/>
            <person name="Hibbett D.S."/>
            <person name="Grigoriev I.V."/>
        </authorList>
    </citation>
    <scope>NUCLEOTIDE SEQUENCE [LARGE SCALE GENOMIC DNA]</scope>
    <source>
        <strain evidence="3">MUCL 33604</strain>
    </source>
</reference>
<name>A0A067P5G1_9AGAM</name>
<accession>A0A067P5G1</accession>
<dbReference type="Proteomes" id="UP000027265">
    <property type="component" value="Unassembled WGS sequence"/>
</dbReference>
<dbReference type="EMBL" id="KL197817">
    <property type="protein sequence ID" value="KDQ49075.1"/>
    <property type="molecule type" value="Genomic_DNA"/>
</dbReference>
<organism evidence="2 3">
    <name type="scientific">Jaapia argillacea MUCL 33604</name>
    <dbReference type="NCBI Taxonomy" id="933084"/>
    <lineage>
        <taxon>Eukaryota</taxon>
        <taxon>Fungi</taxon>
        <taxon>Dikarya</taxon>
        <taxon>Basidiomycota</taxon>
        <taxon>Agaricomycotina</taxon>
        <taxon>Agaricomycetes</taxon>
        <taxon>Agaricomycetidae</taxon>
        <taxon>Jaapiales</taxon>
        <taxon>Jaapiaceae</taxon>
        <taxon>Jaapia</taxon>
    </lineage>
</organism>
<keyword evidence="3" id="KW-1185">Reference proteome</keyword>
<feature type="compositionally biased region" description="Polar residues" evidence="1">
    <location>
        <begin position="71"/>
        <end position="89"/>
    </location>
</feature>